<evidence type="ECO:0000313" key="2">
    <source>
        <dbReference type="EMBL" id="TWP48321.1"/>
    </source>
</evidence>
<evidence type="ECO:0000313" key="3">
    <source>
        <dbReference type="Proteomes" id="UP000316639"/>
    </source>
</evidence>
<gene>
    <name evidence="2" type="ORF">FKR81_28965</name>
</gene>
<dbReference type="GO" id="GO:0005737">
    <property type="term" value="C:cytoplasm"/>
    <property type="evidence" value="ECO:0007669"/>
    <property type="project" value="TreeGrafter"/>
</dbReference>
<feature type="domain" description="NAD-dependent epimerase/dehydratase" evidence="1">
    <location>
        <begin position="4"/>
        <end position="199"/>
    </location>
</feature>
<dbReference type="PANTHER" id="PTHR48079:SF6">
    <property type="entry name" value="NAD(P)-BINDING DOMAIN-CONTAINING PROTEIN-RELATED"/>
    <property type="match status" value="1"/>
</dbReference>
<dbReference type="AlphaFoldDB" id="A0A563EMA8"/>
<comment type="caution">
    <text evidence="2">The sequence shown here is derived from an EMBL/GenBank/DDBJ whole genome shotgun (WGS) entry which is preliminary data.</text>
</comment>
<dbReference type="PANTHER" id="PTHR48079">
    <property type="entry name" value="PROTEIN YEEZ"/>
    <property type="match status" value="1"/>
</dbReference>
<dbReference type="Gene3D" id="3.40.50.720">
    <property type="entry name" value="NAD(P)-binding Rossmann-like Domain"/>
    <property type="match status" value="1"/>
</dbReference>
<accession>A0A563EMA8</accession>
<reference evidence="2 3" key="1">
    <citation type="submission" date="2019-07" db="EMBL/GenBank/DDBJ databases">
        <title>Lentzea xizangensis sp. nov., isolated from Qinghai-Tibetan Plateau Soils.</title>
        <authorList>
            <person name="Huang J."/>
        </authorList>
    </citation>
    <scope>NUCLEOTIDE SEQUENCE [LARGE SCALE GENOMIC DNA]</scope>
    <source>
        <strain evidence="2 3">FXJ1.1311</strain>
    </source>
</reference>
<proteinExistence type="predicted"/>
<evidence type="ECO:0000259" key="1">
    <source>
        <dbReference type="Pfam" id="PF01370"/>
    </source>
</evidence>
<keyword evidence="3" id="KW-1185">Reference proteome</keyword>
<protein>
    <submittedName>
        <fullName evidence="2">NAD(P)-dependent oxidoreductase</fullName>
    </submittedName>
</protein>
<name>A0A563EMA8_9PSEU</name>
<dbReference type="GO" id="GO:0004029">
    <property type="term" value="F:aldehyde dehydrogenase (NAD+) activity"/>
    <property type="evidence" value="ECO:0007669"/>
    <property type="project" value="TreeGrafter"/>
</dbReference>
<organism evidence="2 3">
    <name type="scientific">Lentzea tibetensis</name>
    <dbReference type="NCBI Taxonomy" id="2591470"/>
    <lineage>
        <taxon>Bacteria</taxon>
        <taxon>Bacillati</taxon>
        <taxon>Actinomycetota</taxon>
        <taxon>Actinomycetes</taxon>
        <taxon>Pseudonocardiales</taxon>
        <taxon>Pseudonocardiaceae</taxon>
        <taxon>Lentzea</taxon>
    </lineage>
</organism>
<dbReference type="InterPro" id="IPR036291">
    <property type="entry name" value="NAD(P)-bd_dom_sf"/>
</dbReference>
<dbReference type="InterPro" id="IPR001509">
    <property type="entry name" value="Epimerase_deHydtase"/>
</dbReference>
<dbReference type="OrthoDB" id="9798669at2"/>
<sequence length="261" mass="28230">MTRIALTGATGRVGSRLLPRLLARGYEVTALVRTGTVPGATVVNGDLNDDNALKELVHGADAVLHLAAGLRTDTDHEATNVGGTRKLVEAAREVPRFVHVSTNLVYPEGLGRPSTEDDPAEPPVQWGEYARTKALGEKATNGTIVRLAFVYGDGDPHLREALRWASTWPAHHRLHLIHHADVAQALFLALDAPHTGIYNAADDSPMTAAELHQINGVPLPAEPTQHPDPWHGIVSTNRIQRELGFRPRFPSAWSAYHAGAL</sequence>
<dbReference type="Pfam" id="PF01370">
    <property type="entry name" value="Epimerase"/>
    <property type="match status" value="1"/>
</dbReference>
<dbReference type="InterPro" id="IPR051783">
    <property type="entry name" value="NAD(P)-dependent_oxidoreduct"/>
</dbReference>
<dbReference type="SUPFAM" id="SSF51735">
    <property type="entry name" value="NAD(P)-binding Rossmann-fold domains"/>
    <property type="match status" value="1"/>
</dbReference>
<dbReference type="Proteomes" id="UP000316639">
    <property type="component" value="Unassembled WGS sequence"/>
</dbReference>
<dbReference type="EMBL" id="VOBR01000021">
    <property type="protein sequence ID" value="TWP48321.1"/>
    <property type="molecule type" value="Genomic_DNA"/>
</dbReference>